<dbReference type="AlphaFoldDB" id="A0AAV7PBC1"/>
<evidence type="ECO:0000313" key="2">
    <source>
        <dbReference type="EMBL" id="KAJ1124420.1"/>
    </source>
</evidence>
<evidence type="ECO:0000313" key="3">
    <source>
        <dbReference type="Proteomes" id="UP001066276"/>
    </source>
</evidence>
<organism evidence="2 3">
    <name type="scientific">Pleurodeles waltl</name>
    <name type="common">Iberian ribbed newt</name>
    <dbReference type="NCBI Taxonomy" id="8319"/>
    <lineage>
        <taxon>Eukaryota</taxon>
        <taxon>Metazoa</taxon>
        <taxon>Chordata</taxon>
        <taxon>Craniata</taxon>
        <taxon>Vertebrata</taxon>
        <taxon>Euteleostomi</taxon>
        <taxon>Amphibia</taxon>
        <taxon>Batrachia</taxon>
        <taxon>Caudata</taxon>
        <taxon>Salamandroidea</taxon>
        <taxon>Salamandridae</taxon>
        <taxon>Pleurodelinae</taxon>
        <taxon>Pleurodeles</taxon>
    </lineage>
</organism>
<dbReference type="Proteomes" id="UP001066276">
    <property type="component" value="Chromosome 7"/>
</dbReference>
<comment type="caution">
    <text evidence="2">The sequence shown here is derived from an EMBL/GenBank/DDBJ whole genome shotgun (WGS) entry which is preliminary data.</text>
</comment>
<name>A0AAV7PBC1_PLEWA</name>
<protein>
    <submittedName>
        <fullName evidence="2">Uncharacterized protein</fullName>
    </submittedName>
</protein>
<reference evidence="2" key="1">
    <citation type="journal article" date="2022" name="bioRxiv">
        <title>Sequencing and chromosome-scale assembly of the giantPleurodeles waltlgenome.</title>
        <authorList>
            <person name="Brown T."/>
            <person name="Elewa A."/>
            <person name="Iarovenko S."/>
            <person name="Subramanian E."/>
            <person name="Araus A.J."/>
            <person name="Petzold A."/>
            <person name="Susuki M."/>
            <person name="Suzuki K.-i.T."/>
            <person name="Hayashi T."/>
            <person name="Toyoda A."/>
            <person name="Oliveira C."/>
            <person name="Osipova E."/>
            <person name="Leigh N.D."/>
            <person name="Simon A."/>
            <person name="Yun M.H."/>
        </authorList>
    </citation>
    <scope>NUCLEOTIDE SEQUENCE</scope>
    <source>
        <strain evidence="2">20211129_DDA</strain>
        <tissue evidence="2">Liver</tissue>
    </source>
</reference>
<evidence type="ECO:0000256" key="1">
    <source>
        <dbReference type="SAM" id="MobiDB-lite"/>
    </source>
</evidence>
<proteinExistence type="predicted"/>
<dbReference type="EMBL" id="JANPWB010000011">
    <property type="protein sequence ID" value="KAJ1124420.1"/>
    <property type="molecule type" value="Genomic_DNA"/>
</dbReference>
<keyword evidence="3" id="KW-1185">Reference proteome</keyword>
<sequence length="146" mass="15402">MRVRPGRLRHAESAPQRRAARPLDGEMAGGGEGLELEALEASYGIGSPEFPQTEKIEWTLAQVVRWSAATWAGVAERLWGVFWRTGAVEPPGSGNWGLPDIISSLRLGYVDYCAAGSAGGVPIKQAVWSGGAGRRACAPGSCLVAL</sequence>
<feature type="region of interest" description="Disordered" evidence="1">
    <location>
        <begin position="1"/>
        <end position="26"/>
    </location>
</feature>
<accession>A0AAV7PBC1</accession>
<gene>
    <name evidence="2" type="ORF">NDU88_002881</name>
</gene>